<dbReference type="Gene3D" id="3.10.450.50">
    <property type="match status" value="1"/>
</dbReference>
<organism evidence="3 4">
    <name type="scientific">Luteimicrobium album</name>
    <dbReference type="NCBI Taxonomy" id="1054550"/>
    <lineage>
        <taxon>Bacteria</taxon>
        <taxon>Bacillati</taxon>
        <taxon>Actinomycetota</taxon>
        <taxon>Actinomycetes</taxon>
        <taxon>Micrococcales</taxon>
        <taxon>Luteimicrobium</taxon>
    </lineage>
</organism>
<feature type="region of interest" description="Disordered" evidence="1">
    <location>
        <begin position="150"/>
        <end position="170"/>
    </location>
</feature>
<dbReference type="InterPro" id="IPR037401">
    <property type="entry name" value="SnoaL-like"/>
</dbReference>
<dbReference type="SUPFAM" id="SSF54427">
    <property type="entry name" value="NTF2-like"/>
    <property type="match status" value="1"/>
</dbReference>
<evidence type="ECO:0000259" key="2">
    <source>
        <dbReference type="Pfam" id="PF13577"/>
    </source>
</evidence>
<dbReference type="InterPro" id="IPR032710">
    <property type="entry name" value="NTF2-like_dom_sf"/>
</dbReference>
<evidence type="ECO:0000313" key="4">
    <source>
        <dbReference type="Proteomes" id="UP001157091"/>
    </source>
</evidence>
<sequence length="170" mass="18568">MTEPTTTAPTTTATLDALRDGAAIDALRAEFTDAVMVHDFDRLASLFTDDGAVRMPDVHAVAEGRAAIRASVERMQGSWEFFVQVSTPGAVVPDPDDPDAATGRTFLEELGRLRDGTSHRNHGIYHDRYRRTADGWRFAERVYELRYVDDTPLAGTPGLPPSARPLTPAG</sequence>
<name>A0ABQ6I6Q6_9MICO</name>
<evidence type="ECO:0000256" key="1">
    <source>
        <dbReference type="SAM" id="MobiDB-lite"/>
    </source>
</evidence>
<dbReference type="Proteomes" id="UP001157091">
    <property type="component" value="Unassembled WGS sequence"/>
</dbReference>
<comment type="caution">
    <text evidence="3">The sequence shown here is derived from an EMBL/GenBank/DDBJ whole genome shotgun (WGS) entry which is preliminary data.</text>
</comment>
<reference evidence="4" key="1">
    <citation type="journal article" date="2019" name="Int. J. Syst. Evol. Microbiol.">
        <title>The Global Catalogue of Microorganisms (GCM) 10K type strain sequencing project: providing services to taxonomists for standard genome sequencing and annotation.</title>
        <authorList>
            <consortium name="The Broad Institute Genomics Platform"/>
            <consortium name="The Broad Institute Genome Sequencing Center for Infectious Disease"/>
            <person name="Wu L."/>
            <person name="Ma J."/>
        </authorList>
    </citation>
    <scope>NUCLEOTIDE SEQUENCE [LARGE SCALE GENOMIC DNA]</scope>
    <source>
        <strain evidence="4">NBRC 106348</strain>
    </source>
</reference>
<protein>
    <recommendedName>
        <fullName evidence="2">SnoaL-like domain-containing protein</fullName>
    </recommendedName>
</protein>
<feature type="domain" description="SnoaL-like" evidence="2">
    <location>
        <begin position="17"/>
        <end position="141"/>
    </location>
</feature>
<evidence type="ECO:0000313" key="3">
    <source>
        <dbReference type="EMBL" id="GMA25634.1"/>
    </source>
</evidence>
<accession>A0ABQ6I6Q6</accession>
<dbReference type="Pfam" id="PF13577">
    <property type="entry name" value="SnoaL_4"/>
    <property type="match status" value="1"/>
</dbReference>
<keyword evidence="4" id="KW-1185">Reference proteome</keyword>
<gene>
    <name evidence="3" type="ORF">GCM10025864_33930</name>
</gene>
<proteinExistence type="predicted"/>
<dbReference type="RefSeq" id="WP_284294173.1">
    <property type="nucleotide sequence ID" value="NZ_BSUK01000001.1"/>
</dbReference>
<dbReference type="EMBL" id="BSUK01000001">
    <property type="protein sequence ID" value="GMA25634.1"/>
    <property type="molecule type" value="Genomic_DNA"/>
</dbReference>